<gene>
    <name evidence="3" type="ORF">BN1051_00118</name>
</gene>
<feature type="region of interest" description="Disordered" evidence="2">
    <location>
        <begin position="627"/>
        <end position="646"/>
    </location>
</feature>
<dbReference type="PANTHER" id="PTHR45615">
    <property type="entry name" value="MYOSIN HEAVY CHAIN, NON-MUSCLE"/>
    <property type="match status" value="1"/>
</dbReference>
<sequence length="969" mass="100333">MPGTLISRCTNPERGTPWGRRLAAVLVAAGLIATTSCTQDPEPEPVSNPVKVFQNVRVDLSPAAGVETIEGTTISVAADGASSAEDTVYDTADVVGELPVRVSLQYRAGEKSGTDLNDLAGHTGPVEINVTLENLTVKPQVIQYDAAGQARSETALVGAPLTVAASTKLEGVQADDITPGTADGAAGTNGVLSRTEEGAAVVQWAAVLAPPRTGASTTLRLVADVEDFQVPSFDLAVQPGLTTDLSAEGVVSSAFSTGAGSEMELQQRTISLVSDVNTVLTRAGSMITEVRRNLEVTSQTLGVQTAAELRENSESLATTMSALKEQLQVLGADLQAATEATESTALSQLQQTVAAVDSMLGDTSATIPTAQIDGNGCAAEVDKPEQAGTVYGSVLTMASQLDAYAKVSAGCRDLVAAELQAAIGPEKPTLEACAQELADQVEQGVKKPTPSLACSISASGVILTGTMLDLLAQGQVLVDGLEGLQLERAAAGHQVTNDALNDLLAEVTAILDADPDQDYETALKGVEDSITTVTESLEASVASTRTAAREARDSIDGLRQQLLGVEEVAGAARQEIVGGPFLAPSMAEQISELAAELCDVAEGEEPGKGRLSVEDAEELRSYLTADPCAEKDAEGNPTAPLTPPPGFDEPLSARLEAQAASWDAVLAAMDTTDPDAVITQAFEDLETEISGIENITLDDVRDAVALLDAAAKDDVQGSRTALEELKTALEEAVTSSNTVTVTLAQLQKDQTELVETLYKEIAETSDQAEEAVDEVVNQQIRQVAEIGDNSSGQVVDAFNQSISGLKTTSDGVVTDAKGTVDEQRKDLEEQSGALAGALAESTQRSLERIAAGTSGSTRDVEGASALLSSSLNKVMLDLGDRSVNGSGLLGSMTTNAAKAETADYQLALASQNAEGYANIRSQNVNGLLLRQAQFKASLTAVDELPAFAFEVPAGATSQTLYTLTIGGGE</sequence>
<keyword evidence="1" id="KW-0175">Coiled coil</keyword>
<accession>A0A078MKI0</accession>
<name>A0A078MKI0_9MICC</name>
<dbReference type="PANTHER" id="PTHR45615:SF80">
    <property type="entry name" value="GRIP DOMAIN-CONTAINING PROTEIN"/>
    <property type="match status" value="1"/>
</dbReference>
<reference evidence="3" key="1">
    <citation type="submission" date="2014-07" db="EMBL/GenBank/DDBJ databases">
        <authorList>
            <person name="Urmite Genomes Urmite Genomes"/>
        </authorList>
    </citation>
    <scope>NUCLEOTIDE SEQUENCE</scope>
    <source>
        <strain evidence="3">11W110_air</strain>
    </source>
</reference>
<dbReference type="EMBL" id="LN483070">
    <property type="protein sequence ID" value="CEA06765.1"/>
    <property type="molecule type" value="Genomic_DNA"/>
</dbReference>
<feature type="coiled-coil region" evidence="1">
    <location>
        <begin position="306"/>
        <end position="340"/>
    </location>
</feature>
<dbReference type="PATRIC" id="fig|1461584.3.peg.114"/>
<evidence type="ECO:0000256" key="1">
    <source>
        <dbReference type="SAM" id="Coils"/>
    </source>
</evidence>
<dbReference type="AlphaFoldDB" id="A0A078MKI0"/>
<protein>
    <submittedName>
        <fullName evidence="3">Uncharacterized protein</fullName>
    </submittedName>
</protein>
<organism evidence="3">
    <name type="scientific">Arthrobacter saudimassiliensis</name>
    <dbReference type="NCBI Taxonomy" id="1461584"/>
    <lineage>
        <taxon>Bacteria</taxon>
        <taxon>Bacillati</taxon>
        <taxon>Actinomycetota</taxon>
        <taxon>Actinomycetes</taxon>
        <taxon>Micrococcales</taxon>
        <taxon>Micrococcaceae</taxon>
        <taxon>Arthrobacter</taxon>
    </lineage>
</organism>
<evidence type="ECO:0000313" key="3">
    <source>
        <dbReference type="EMBL" id="CEA06765.1"/>
    </source>
</evidence>
<proteinExistence type="predicted"/>
<evidence type="ECO:0000256" key="2">
    <source>
        <dbReference type="SAM" id="MobiDB-lite"/>
    </source>
</evidence>